<protein>
    <submittedName>
        <fullName evidence="2">Uncharacterized protein</fullName>
    </submittedName>
</protein>
<dbReference type="InterPro" id="IPR003719">
    <property type="entry name" value="Phenazine_PhzF-like"/>
</dbReference>
<evidence type="ECO:0000256" key="1">
    <source>
        <dbReference type="SAM" id="MobiDB-lite"/>
    </source>
</evidence>
<name>A0A0H1BSS7_9EURO</name>
<dbReference type="AlphaFoldDB" id="A0A0H1BSS7"/>
<dbReference type="PANTHER" id="PTHR13774">
    <property type="entry name" value="PHENAZINE BIOSYNTHESIS PROTEIN"/>
    <property type="match status" value="1"/>
</dbReference>
<dbReference type="STRING" id="2060906.A0A0H1BSS7"/>
<reference evidence="3" key="1">
    <citation type="journal article" date="2015" name="PLoS Genet.">
        <title>The dynamic genome and transcriptome of the human fungal pathogen Blastomyces and close relative Emmonsia.</title>
        <authorList>
            <person name="Munoz J.F."/>
            <person name="Gauthier G.M."/>
            <person name="Desjardins C.A."/>
            <person name="Gallo J.E."/>
            <person name="Holder J."/>
            <person name="Sullivan T.D."/>
            <person name="Marty A.J."/>
            <person name="Carmen J.C."/>
            <person name="Chen Z."/>
            <person name="Ding L."/>
            <person name="Gujja S."/>
            <person name="Magrini V."/>
            <person name="Misas E."/>
            <person name="Mitreva M."/>
            <person name="Priest M."/>
            <person name="Saif S."/>
            <person name="Whiston E.A."/>
            <person name="Young S."/>
            <person name="Zeng Q."/>
            <person name="Goldman W.E."/>
            <person name="Mardis E.R."/>
            <person name="Taylor J.W."/>
            <person name="McEwen J.G."/>
            <person name="Clay O.K."/>
            <person name="Klein B.S."/>
            <person name="Cuomo C.A."/>
        </authorList>
    </citation>
    <scope>NUCLEOTIDE SEQUENCE [LARGE SCALE GENOMIC DNA]</scope>
    <source>
        <strain evidence="3">UAMH 139</strain>
    </source>
</reference>
<dbReference type="PANTHER" id="PTHR13774:SF32">
    <property type="entry name" value="ANTISENSE-ENHANCING SEQUENCE 1"/>
    <property type="match status" value="1"/>
</dbReference>
<comment type="caution">
    <text evidence="2">The sequence shown here is derived from an EMBL/GenBank/DDBJ whole genome shotgun (WGS) entry which is preliminary data.</text>
</comment>
<feature type="region of interest" description="Disordered" evidence="1">
    <location>
        <begin position="100"/>
        <end position="121"/>
    </location>
</feature>
<gene>
    <name evidence="2" type="ORF">EMPG_12738</name>
</gene>
<dbReference type="GO" id="GO:0016853">
    <property type="term" value="F:isomerase activity"/>
    <property type="evidence" value="ECO:0007669"/>
    <property type="project" value="TreeGrafter"/>
</dbReference>
<feature type="non-terminal residue" evidence="2">
    <location>
        <position position="153"/>
    </location>
</feature>
<dbReference type="OrthoDB" id="75169at2759"/>
<dbReference type="SUPFAM" id="SSF54506">
    <property type="entry name" value="Diaminopimelate epimerase-like"/>
    <property type="match status" value="1"/>
</dbReference>
<dbReference type="Pfam" id="PF02567">
    <property type="entry name" value="PhzC-PhzF"/>
    <property type="match status" value="1"/>
</dbReference>
<evidence type="ECO:0000313" key="2">
    <source>
        <dbReference type="EMBL" id="KLJ12201.1"/>
    </source>
</evidence>
<evidence type="ECO:0000313" key="3">
    <source>
        <dbReference type="Proteomes" id="UP000053573"/>
    </source>
</evidence>
<dbReference type="EMBL" id="LDEV01001111">
    <property type="protein sequence ID" value="KLJ12201.1"/>
    <property type="molecule type" value="Genomic_DNA"/>
</dbReference>
<dbReference type="Gene3D" id="3.10.310.10">
    <property type="entry name" value="Diaminopimelate Epimerase, Chain A, domain 1"/>
    <property type="match status" value="1"/>
</dbReference>
<feature type="compositionally biased region" description="Polar residues" evidence="1">
    <location>
        <begin position="109"/>
        <end position="121"/>
    </location>
</feature>
<accession>A0A0H1BSS7</accession>
<dbReference type="GO" id="GO:0005737">
    <property type="term" value="C:cytoplasm"/>
    <property type="evidence" value="ECO:0007669"/>
    <property type="project" value="TreeGrafter"/>
</dbReference>
<dbReference type="Proteomes" id="UP000053573">
    <property type="component" value="Unassembled WGS sequence"/>
</dbReference>
<proteinExistence type="predicted"/>
<sequence length="153" mass="16935">MAAGPHTFVVADVFTAERYLGNQLAIVSVRNNALSKTRKQRIALEFGYVNTVFLHDAPQPGLPRKLEIFSETEERSFSGQAVLGTAHYIFQKLEGEDSISAGDWPNPTAAETQKRQQQSPKTICRCTLQTKGGLIQSHYDPARQVAAIEIPHN</sequence>
<organism evidence="2 3">
    <name type="scientific">Blastomyces silverae</name>
    <dbReference type="NCBI Taxonomy" id="2060906"/>
    <lineage>
        <taxon>Eukaryota</taxon>
        <taxon>Fungi</taxon>
        <taxon>Dikarya</taxon>
        <taxon>Ascomycota</taxon>
        <taxon>Pezizomycotina</taxon>
        <taxon>Eurotiomycetes</taxon>
        <taxon>Eurotiomycetidae</taxon>
        <taxon>Onygenales</taxon>
        <taxon>Ajellomycetaceae</taxon>
        <taxon>Blastomyces</taxon>
    </lineage>
</organism>
<keyword evidence="3" id="KW-1185">Reference proteome</keyword>